<evidence type="ECO:0000256" key="1">
    <source>
        <dbReference type="SAM" id="Phobius"/>
    </source>
</evidence>
<feature type="transmembrane region" description="Helical" evidence="1">
    <location>
        <begin position="176"/>
        <end position="198"/>
    </location>
</feature>
<keyword evidence="1" id="KW-0812">Transmembrane</keyword>
<evidence type="ECO:0000313" key="3">
    <source>
        <dbReference type="Proteomes" id="UP000800235"/>
    </source>
</evidence>
<evidence type="ECO:0000313" key="2">
    <source>
        <dbReference type="EMBL" id="KAF2417530.1"/>
    </source>
</evidence>
<gene>
    <name evidence="2" type="ORF">EJ08DRAFT_739364</name>
</gene>
<dbReference type="Proteomes" id="UP000800235">
    <property type="component" value="Unassembled WGS sequence"/>
</dbReference>
<comment type="caution">
    <text evidence="2">The sequence shown here is derived from an EMBL/GenBank/DDBJ whole genome shotgun (WGS) entry which is preliminary data.</text>
</comment>
<sequence>MAHEEIHDDGVSPPTFTSFDRHVSLPLSEKTLPVEQPQTTALESSSLAPIVFLFYASLTIYSWLTFCVLNFRPFEVHYWSYDRNEHDKLFGYWPEGYERSQRMYRAAVIINSLVAVLGIPLTSTICARAAAKYAQRQRKSFTIRQSMALANRDWANLLRWRALVYGNNRRSYGNRFLWSAVILHVLATTIVPIQTALLRHKEIRRPGDIQKRDYLTDFSELFDPESSTRLGEDSGRVVLQLRRLATGIQLTDYHPNIWYNDRSLSTHEVYGTPHKRNTLDKLVKGSWQPFVSQLEINATKEEEFPSNCENLPGAFYAEYSGSWGPPVQGYRVQACMPKDQTISPWRYTRLRQDIKELLYLRVNITEWQWGNKSAVFKIQLNTTAGYFELPNYLNNNTASEILSEDPNTYCDRHCMEQREKHPYSLINSTRLNNTNHDRLEPRATEPTLAPLSFRSTLGPEMTVNKGPLLAIAIAMFGNGSYMETHSKNPSVYELPQLQELDAQSEEYRYRLQCREFAPFAGLFSNDATGCITNNRGEPTSIEIYEWLSGLWSGQHINTGHTEKRMVLAFSAAAFLANYAWLTESSSNKFNQHLTVNYDLGVVTTIPIISLAGIVTVSALLVVFLLGLGWMAFYVRSSPVWTTTLDAFAMMRIGASIREDVHLVAGNEEHLFALDTTPGWVGEEEPESTIGRSGLGGEGELKRYRKYFSY</sequence>
<reference evidence="2" key="1">
    <citation type="journal article" date="2020" name="Stud. Mycol.">
        <title>101 Dothideomycetes genomes: a test case for predicting lifestyles and emergence of pathogens.</title>
        <authorList>
            <person name="Haridas S."/>
            <person name="Albert R."/>
            <person name="Binder M."/>
            <person name="Bloem J."/>
            <person name="Labutti K."/>
            <person name="Salamov A."/>
            <person name="Andreopoulos B."/>
            <person name="Baker S."/>
            <person name="Barry K."/>
            <person name="Bills G."/>
            <person name="Bluhm B."/>
            <person name="Cannon C."/>
            <person name="Castanera R."/>
            <person name="Culley D."/>
            <person name="Daum C."/>
            <person name="Ezra D."/>
            <person name="Gonzalez J."/>
            <person name="Henrissat B."/>
            <person name="Kuo A."/>
            <person name="Liang C."/>
            <person name="Lipzen A."/>
            <person name="Lutzoni F."/>
            <person name="Magnuson J."/>
            <person name="Mondo S."/>
            <person name="Nolan M."/>
            <person name="Ohm R."/>
            <person name="Pangilinan J."/>
            <person name="Park H.-J."/>
            <person name="Ramirez L."/>
            <person name="Alfaro M."/>
            <person name="Sun H."/>
            <person name="Tritt A."/>
            <person name="Yoshinaga Y."/>
            <person name="Zwiers L.-H."/>
            <person name="Turgeon B."/>
            <person name="Goodwin S."/>
            <person name="Spatafora J."/>
            <person name="Crous P."/>
            <person name="Grigoriev I."/>
        </authorList>
    </citation>
    <scope>NUCLEOTIDE SEQUENCE</scope>
    <source>
        <strain evidence="2">CBS 130266</strain>
    </source>
</reference>
<keyword evidence="1" id="KW-1133">Transmembrane helix</keyword>
<dbReference type="EMBL" id="MU007138">
    <property type="protein sequence ID" value="KAF2417530.1"/>
    <property type="molecule type" value="Genomic_DNA"/>
</dbReference>
<keyword evidence="3" id="KW-1185">Reference proteome</keyword>
<organism evidence="2 3">
    <name type="scientific">Tothia fuscella</name>
    <dbReference type="NCBI Taxonomy" id="1048955"/>
    <lineage>
        <taxon>Eukaryota</taxon>
        <taxon>Fungi</taxon>
        <taxon>Dikarya</taxon>
        <taxon>Ascomycota</taxon>
        <taxon>Pezizomycotina</taxon>
        <taxon>Dothideomycetes</taxon>
        <taxon>Pleosporomycetidae</taxon>
        <taxon>Venturiales</taxon>
        <taxon>Cylindrosympodiaceae</taxon>
        <taxon>Tothia</taxon>
    </lineage>
</organism>
<dbReference type="AlphaFoldDB" id="A0A9P4NEW0"/>
<protein>
    <submittedName>
        <fullName evidence="2">Uncharacterized protein</fullName>
    </submittedName>
</protein>
<dbReference type="OrthoDB" id="5381672at2759"/>
<keyword evidence="1" id="KW-0472">Membrane</keyword>
<feature type="transmembrane region" description="Helical" evidence="1">
    <location>
        <begin position="601"/>
        <end position="627"/>
    </location>
</feature>
<accession>A0A9P4NEW0</accession>
<proteinExistence type="predicted"/>
<feature type="transmembrane region" description="Helical" evidence="1">
    <location>
        <begin position="565"/>
        <end position="581"/>
    </location>
</feature>
<feature type="transmembrane region" description="Helical" evidence="1">
    <location>
        <begin position="108"/>
        <end position="131"/>
    </location>
</feature>
<feature type="transmembrane region" description="Helical" evidence="1">
    <location>
        <begin position="47"/>
        <end position="71"/>
    </location>
</feature>
<name>A0A9P4NEW0_9PEZI</name>